<evidence type="ECO:0000256" key="2">
    <source>
        <dbReference type="ARBA" id="ARBA00006434"/>
    </source>
</evidence>
<keyword evidence="14" id="KW-1185">Reference proteome</keyword>
<dbReference type="Pfam" id="PF00474">
    <property type="entry name" value="SSF"/>
    <property type="match status" value="1"/>
</dbReference>
<dbReference type="AlphaFoldDB" id="A0A8K1G9Y0"/>
<keyword evidence="8" id="KW-0406">Ion transport</keyword>
<dbReference type="InterPro" id="IPR038377">
    <property type="entry name" value="Na/Glc_symporter_sf"/>
</dbReference>
<dbReference type="PROSITE" id="PS50283">
    <property type="entry name" value="NA_SOLUT_SYMP_3"/>
    <property type="match status" value="1"/>
</dbReference>
<evidence type="ECO:0000313" key="13">
    <source>
        <dbReference type="EMBL" id="TRZ14273.1"/>
    </source>
</evidence>
<proteinExistence type="inferred from homology"/>
<comment type="caution">
    <text evidence="13">The sequence shown here is derived from an EMBL/GenBank/DDBJ whole genome shotgun (WGS) entry which is preliminary data.</text>
</comment>
<feature type="transmembrane region" description="Helical" evidence="12">
    <location>
        <begin position="506"/>
        <end position="528"/>
    </location>
</feature>
<dbReference type="GO" id="GO:0070062">
    <property type="term" value="C:extracellular exosome"/>
    <property type="evidence" value="ECO:0007669"/>
    <property type="project" value="TreeGrafter"/>
</dbReference>
<evidence type="ECO:0000256" key="10">
    <source>
        <dbReference type="ARBA" id="ARBA00023201"/>
    </source>
</evidence>
<dbReference type="Proteomes" id="UP000796761">
    <property type="component" value="Unassembled WGS sequence"/>
</dbReference>
<dbReference type="NCBIfam" id="TIGR00813">
    <property type="entry name" value="sss"/>
    <property type="match status" value="1"/>
</dbReference>
<evidence type="ECO:0000256" key="11">
    <source>
        <dbReference type="SAM" id="MobiDB-lite"/>
    </source>
</evidence>
<organism evidence="13 14">
    <name type="scientific">Zosterops borbonicus</name>
    <dbReference type="NCBI Taxonomy" id="364589"/>
    <lineage>
        <taxon>Eukaryota</taxon>
        <taxon>Metazoa</taxon>
        <taxon>Chordata</taxon>
        <taxon>Craniata</taxon>
        <taxon>Vertebrata</taxon>
        <taxon>Euteleostomi</taxon>
        <taxon>Archelosauria</taxon>
        <taxon>Archosauria</taxon>
        <taxon>Dinosauria</taxon>
        <taxon>Saurischia</taxon>
        <taxon>Theropoda</taxon>
        <taxon>Coelurosauria</taxon>
        <taxon>Aves</taxon>
        <taxon>Neognathae</taxon>
        <taxon>Neoaves</taxon>
        <taxon>Telluraves</taxon>
        <taxon>Australaves</taxon>
        <taxon>Passeriformes</taxon>
        <taxon>Sylvioidea</taxon>
        <taxon>Zosteropidae</taxon>
        <taxon>Zosterops</taxon>
    </lineage>
</organism>
<dbReference type="OrthoDB" id="6132759at2759"/>
<dbReference type="PANTHER" id="PTHR42985">
    <property type="entry name" value="SODIUM-COUPLED MONOCARBOXYLATE TRANSPORTER"/>
    <property type="match status" value="1"/>
</dbReference>
<dbReference type="Gene3D" id="1.20.1730.10">
    <property type="entry name" value="Sodium/glucose cotransporter"/>
    <property type="match status" value="1"/>
</dbReference>
<protein>
    <recommendedName>
        <fullName evidence="15">Sodium-coupled monocarboxylate transporter 2</fullName>
    </recommendedName>
</protein>
<keyword evidence="6 12" id="KW-1133">Transmembrane helix</keyword>
<dbReference type="EMBL" id="SWJQ01000449">
    <property type="protein sequence ID" value="TRZ14273.1"/>
    <property type="molecule type" value="Genomic_DNA"/>
</dbReference>
<evidence type="ECO:0000256" key="5">
    <source>
        <dbReference type="ARBA" id="ARBA00022692"/>
    </source>
</evidence>
<feature type="transmembrane region" description="Helical" evidence="12">
    <location>
        <begin position="466"/>
        <end position="485"/>
    </location>
</feature>
<dbReference type="GO" id="GO:0015129">
    <property type="term" value="F:lactate transmembrane transporter activity"/>
    <property type="evidence" value="ECO:0007669"/>
    <property type="project" value="TreeGrafter"/>
</dbReference>
<accession>A0A8K1G9Y0</accession>
<keyword evidence="7" id="KW-0915">Sodium</keyword>
<evidence type="ECO:0000313" key="14">
    <source>
        <dbReference type="Proteomes" id="UP000796761"/>
    </source>
</evidence>
<dbReference type="InterPro" id="IPR001734">
    <property type="entry name" value="Na/solute_symporter"/>
</dbReference>
<feature type="compositionally biased region" description="Basic and acidic residues" evidence="11">
    <location>
        <begin position="256"/>
        <end position="269"/>
    </location>
</feature>
<name>A0A8K1G9Y0_9PASS</name>
<evidence type="ECO:0000256" key="6">
    <source>
        <dbReference type="ARBA" id="ARBA00022989"/>
    </source>
</evidence>
<dbReference type="GO" id="GO:0006814">
    <property type="term" value="P:sodium ion transport"/>
    <property type="evidence" value="ECO:0007669"/>
    <property type="project" value="UniProtKB-KW"/>
</dbReference>
<dbReference type="GO" id="GO:0015293">
    <property type="term" value="F:symporter activity"/>
    <property type="evidence" value="ECO:0007669"/>
    <property type="project" value="TreeGrafter"/>
</dbReference>
<feature type="transmembrane region" description="Helical" evidence="12">
    <location>
        <begin position="388"/>
        <end position="405"/>
    </location>
</feature>
<keyword evidence="9 12" id="KW-0472">Membrane</keyword>
<evidence type="ECO:0000256" key="7">
    <source>
        <dbReference type="ARBA" id="ARBA00023053"/>
    </source>
</evidence>
<evidence type="ECO:0000256" key="4">
    <source>
        <dbReference type="ARBA" id="ARBA00022475"/>
    </source>
</evidence>
<evidence type="ECO:0000256" key="1">
    <source>
        <dbReference type="ARBA" id="ARBA00004651"/>
    </source>
</evidence>
<gene>
    <name evidence="13" type="ORF">HGM15179_012838</name>
</gene>
<evidence type="ECO:0000256" key="3">
    <source>
        <dbReference type="ARBA" id="ARBA00022448"/>
    </source>
</evidence>
<evidence type="ECO:0008006" key="15">
    <source>
        <dbReference type="Google" id="ProtNLM"/>
    </source>
</evidence>
<comment type="subcellular location">
    <subcellularLocation>
        <location evidence="1">Cell membrane</location>
        <topology evidence="1">Multi-pass membrane protein</topology>
    </subcellularLocation>
</comment>
<feature type="transmembrane region" description="Helical" evidence="12">
    <location>
        <begin position="566"/>
        <end position="587"/>
    </location>
</feature>
<feature type="transmembrane region" description="Helical" evidence="12">
    <location>
        <begin position="615"/>
        <end position="636"/>
    </location>
</feature>
<keyword evidence="3" id="KW-0813">Transport</keyword>
<evidence type="ECO:0000256" key="12">
    <source>
        <dbReference type="SAM" id="Phobius"/>
    </source>
</evidence>
<feature type="transmembrane region" description="Helical" evidence="12">
    <location>
        <begin position="738"/>
        <end position="759"/>
    </location>
</feature>
<feature type="transmembrane region" description="Helical" evidence="12">
    <location>
        <begin position="412"/>
        <end position="431"/>
    </location>
</feature>
<keyword evidence="5 12" id="KW-0812">Transmembrane</keyword>
<feature type="region of interest" description="Disordered" evidence="11">
    <location>
        <begin position="235"/>
        <end position="269"/>
    </location>
</feature>
<dbReference type="InterPro" id="IPR051163">
    <property type="entry name" value="Sodium:Solute_Symporter_SSF"/>
</dbReference>
<keyword evidence="10" id="KW-0739">Sodium transport</keyword>
<dbReference type="PANTHER" id="PTHR42985:SF15">
    <property type="entry name" value="SODIUM-COUPLED MONOCARBOXYLATE TRANSPORTER 2"/>
    <property type="match status" value="1"/>
</dbReference>
<feature type="transmembrane region" description="Helical" evidence="12">
    <location>
        <begin position="667"/>
        <end position="689"/>
    </location>
</feature>
<feature type="region of interest" description="Disordered" evidence="11">
    <location>
        <begin position="38"/>
        <end position="60"/>
    </location>
</feature>
<evidence type="ECO:0000256" key="9">
    <source>
        <dbReference type="ARBA" id="ARBA00023136"/>
    </source>
</evidence>
<reference evidence="13" key="1">
    <citation type="submission" date="2019-04" db="EMBL/GenBank/DDBJ databases">
        <title>Genome assembly of Zosterops borbonicus 15179.</title>
        <authorList>
            <person name="Leroy T."/>
            <person name="Anselmetti Y."/>
            <person name="Tilak M.-K."/>
            <person name="Nabholz B."/>
        </authorList>
    </citation>
    <scope>NUCLEOTIDE SEQUENCE</scope>
    <source>
        <strain evidence="13">HGM_15179</strain>
        <tissue evidence="13">Muscle</tissue>
    </source>
</reference>
<dbReference type="GO" id="GO:0005886">
    <property type="term" value="C:plasma membrane"/>
    <property type="evidence" value="ECO:0007669"/>
    <property type="project" value="UniProtKB-SubCell"/>
</dbReference>
<sequence length="853" mass="92864">MILLLGKWCTLLCNNLKNHILVDAPPALPSDSVIFVNEASPQDNDPEKKDPFDPSPIDSGQGPELYPSLAPVYAMAAGALSVEEILQTVCKKAAVNISQIQPPSYMSSHFSSSHDEERISPTGVEMTSLHLKSCWVRLLMEMEFTQKLHIRMYIVVGGKVQFRSLLGEEVMDVFLYLQDHIGSWQDTSNPAKDDNNEPSCLSSAVLSSNGKRENLLDPHNSTSAILASDLCTFSPGQSRRTEQPRVLSRGVLAHAPPKDNRNGVGEEEKGLSLRAATEVTPVGSHWKLPPCPAELIPDGSEDGQAAGQGWANEREAVAVYGYSAKYTTCEEILILSGITSTYEYLELRFNKIVRLAATLIYILQTILYTGIVVYAPSLALNQVTGFDLWGSVAATGIVCTFYCTLGGLKAVVWTDAFQMIVMVAGFVTVLIRGTSLNGGSAKVWEDAHEGSRLNIFDFDVDPLRRHTFWTIVIGGTFTWLGLYGVNQSTIQRCISCKSEKHAKLALYLNLLGLWIVLVCAVFCGLVMYSHYKSCDPWTAAFISAPDQLMPYFVMDIFSSMPGVPGLFVACAFSGTLSTVAASINALATVTFEDLVKKGFPNLPEKMSTWISKGLCILYGVLCTSMAAAASLLGGVVQASLSIHGMCGGPMLGLFTLGIVFPCANWKGALGGLLSGISLAFWAGTGSFIYPAPPTKSIPLQLSTFNCTLANSTEALVTAAPTEASERPLLADTWYSLSYLYFSAIGCVGCAITGLLISFITGPSKGEDIPPVLIKPVCNLFCFWSKRLKIFLWCGVHHDSLEMDFEKKLPKVAANKTRTDNTFKNNPNKENNHQICGYNSEENSYTNRSRESRL</sequence>
<feature type="transmembrane region" description="Helical" evidence="12">
    <location>
        <begin position="355"/>
        <end position="376"/>
    </location>
</feature>
<evidence type="ECO:0000256" key="8">
    <source>
        <dbReference type="ARBA" id="ARBA00023065"/>
    </source>
</evidence>
<feature type="region of interest" description="Disordered" evidence="11">
    <location>
        <begin position="815"/>
        <end position="853"/>
    </location>
</feature>
<feature type="transmembrane region" description="Helical" evidence="12">
    <location>
        <begin position="642"/>
        <end position="660"/>
    </location>
</feature>
<keyword evidence="4" id="KW-1003">Cell membrane</keyword>
<comment type="similarity">
    <text evidence="2">Belongs to the sodium:solute symporter (SSF) (TC 2.A.21) family.</text>
</comment>